<accession>A0A2K9NX56</accession>
<dbReference type="AlphaFoldDB" id="A0A2K9NX56"/>
<name>A0A2K9NX56_BACTC</name>
<reference evidence="1 2" key="1">
    <citation type="submission" date="2018-01" db="EMBL/GenBank/DDBJ databases">
        <title>Complete genome sequence of Bacteriovorax stolpii DSM12778.</title>
        <authorList>
            <person name="Tang B."/>
            <person name="Chang J."/>
        </authorList>
    </citation>
    <scope>NUCLEOTIDE SEQUENCE [LARGE SCALE GENOMIC DNA]</scope>
    <source>
        <strain evidence="1 2">DSM 12778</strain>
    </source>
</reference>
<sequence>MKSQVHNQGELKELNVKIEKDVVESFERMSKASGLSVEDMVVIAMKRYRSSHSDWDVKSSKSE</sequence>
<evidence type="ECO:0000313" key="2">
    <source>
        <dbReference type="Proteomes" id="UP000235584"/>
    </source>
</evidence>
<dbReference type="RefSeq" id="WP_102245374.1">
    <property type="nucleotide sequence ID" value="NZ_CP025704.1"/>
</dbReference>
<proteinExistence type="predicted"/>
<keyword evidence="2" id="KW-1185">Reference proteome</keyword>
<dbReference type="OrthoDB" id="5296462at2"/>
<dbReference type="Proteomes" id="UP000235584">
    <property type="component" value="Chromosome"/>
</dbReference>
<dbReference type="KEGG" id="bsto:C0V70_18640"/>
<organism evidence="1 2">
    <name type="scientific">Bacteriovorax stolpii</name>
    <name type="common">Bdellovibrio stolpii</name>
    <dbReference type="NCBI Taxonomy" id="960"/>
    <lineage>
        <taxon>Bacteria</taxon>
        <taxon>Pseudomonadati</taxon>
        <taxon>Bdellovibrionota</taxon>
        <taxon>Bacteriovoracia</taxon>
        <taxon>Bacteriovoracales</taxon>
        <taxon>Bacteriovoracaceae</taxon>
        <taxon>Bacteriovorax</taxon>
    </lineage>
</organism>
<evidence type="ECO:0000313" key="1">
    <source>
        <dbReference type="EMBL" id="AUO00087.1"/>
    </source>
</evidence>
<protein>
    <submittedName>
        <fullName evidence="1">Uncharacterized protein</fullName>
    </submittedName>
</protein>
<dbReference type="EMBL" id="CP025704">
    <property type="protein sequence ID" value="AUO00087.1"/>
    <property type="molecule type" value="Genomic_DNA"/>
</dbReference>
<gene>
    <name evidence="1" type="ORF">C0V70_18640</name>
</gene>